<accession>A0A397UCK0</accession>
<dbReference type="OrthoDB" id="2789670at2759"/>
<protein>
    <submittedName>
        <fullName evidence="6">Cytochrome P450</fullName>
    </submittedName>
</protein>
<dbReference type="Pfam" id="PF00067">
    <property type="entry name" value="p450"/>
    <property type="match status" value="1"/>
</dbReference>
<keyword evidence="7" id="KW-1185">Reference proteome</keyword>
<dbReference type="GO" id="GO:0005506">
    <property type="term" value="F:iron ion binding"/>
    <property type="evidence" value="ECO:0007669"/>
    <property type="project" value="InterPro"/>
</dbReference>
<dbReference type="SUPFAM" id="SSF48264">
    <property type="entry name" value="Cytochrome P450"/>
    <property type="match status" value="1"/>
</dbReference>
<evidence type="ECO:0000313" key="7">
    <source>
        <dbReference type="Proteomes" id="UP000266673"/>
    </source>
</evidence>
<gene>
    <name evidence="6" type="ORF">C2G38_2252251</name>
</gene>
<keyword evidence="3 4" id="KW-0349">Heme</keyword>
<feature type="transmembrane region" description="Helical" evidence="5">
    <location>
        <begin position="12"/>
        <end position="32"/>
    </location>
</feature>
<evidence type="ECO:0000256" key="4">
    <source>
        <dbReference type="RuleBase" id="RU000461"/>
    </source>
</evidence>
<dbReference type="InterPro" id="IPR001128">
    <property type="entry name" value="Cyt_P450"/>
</dbReference>
<keyword evidence="2 3" id="KW-0408">Iron</keyword>
<dbReference type="PANTHER" id="PTHR24301">
    <property type="entry name" value="THROMBOXANE-A SYNTHASE"/>
    <property type="match status" value="1"/>
</dbReference>
<sequence>MAIYHIFFALKFTDYLIFIVLSVLTYVSQYYYKYFTRPNKLPGPLPLPFIECGYLFTGNNKKLLTSLHKKYGDIFEIYIRGMRRIVISRPEYLEKIFNSSSNDTTFIQRFPYLEGLDELGWLGKGLKANHNIKSWRFNRQFFDQAILSPSFNYEAVEWINNLVQELEGYWKSLANLNLSQDDKNEWSLEIDIAKWIHRFTCDMVSIVITGERCYSMTSYYNIHSTLKVTRSDTVIEDSERFIQGINEFFLKAIYFTYLGPFLRNNLPFIKDKVKTLLGYMDFMFETLDKIIKKRRREIEEMPIGAKLRSDMLTSLIVTNTERDMNSVKISKDNIFRPMTDIEIRGNLLDAFLGGVNSTANAFTAIVYYVCRSPEIKQKMLAEIDSIFPPNNSLHLKYDDLLKLEYCTAVLYESARISPNTIEQVRYVETPCEIAGHQCEAKTMIIINVNGIHRHKDHWPNPGIFDPDRFYKKERHKCSLVTFGGGLRICPGRKLSLTELLSLMVIVFGKYDVELVDKGAPLEVESGGLNIHKGLPIRIKPRK</sequence>
<dbReference type="Gene3D" id="1.10.630.10">
    <property type="entry name" value="Cytochrome P450"/>
    <property type="match status" value="1"/>
</dbReference>
<dbReference type="InterPro" id="IPR002401">
    <property type="entry name" value="Cyt_P450_E_grp-I"/>
</dbReference>
<keyword evidence="4" id="KW-0503">Monooxygenase</keyword>
<evidence type="ECO:0000256" key="2">
    <source>
        <dbReference type="ARBA" id="ARBA00023004"/>
    </source>
</evidence>
<feature type="binding site" description="axial binding residue" evidence="3">
    <location>
        <position position="489"/>
    </location>
    <ligand>
        <name>heme</name>
        <dbReference type="ChEBI" id="CHEBI:30413"/>
    </ligand>
    <ligandPart>
        <name>Fe</name>
        <dbReference type="ChEBI" id="CHEBI:18248"/>
    </ligandPart>
</feature>
<keyword evidence="1 3" id="KW-0479">Metal-binding</keyword>
<reference evidence="6 7" key="1">
    <citation type="submission" date="2018-06" db="EMBL/GenBank/DDBJ databases">
        <title>Comparative genomics reveals the genomic features of Rhizophagus irregularis, R. cerebriforme, R. diaphanum and Gigaspora rosea, and their symbiotic lifestyle signature.</title>
        <authorList>
            <person name="Morin E."/>
            <person name="San Clemente H."/>
            <person name="Chen E.C.H."/>
            <person name="De La Providencia I."/>
            <person name="Hainaut M."/>
            <person name="Kuo A."/>
            <person name="Kohler A."/>
            <person name="Murat C."/>
            <person name="Tang N."/>
            <person name="Roy S."/>
            <person name="Loubradou J."/>
            <person name="Henrissat B."/>
            <person name="Grigoriev I.V."/>
            <person name="Corradi N."/>
            <person name="Roux C."/>
            <person name="Martin F.M."/>
        </authorList>
    </citation>
    <scope>NUCLEOTIDE SEQUENCE [LARGE SCALE GENOMIC DNA]</scope>
    <source>
        <strain evidence="6 7">DAOM 194757</strain>
    </source>
</reference>
<evidence type="ECO:0000256" key="1">
    <source>
        <dbReference type="ARBA" id="ARBA00022723"/>
    </source>
</evidence>
<comment type="similarity">
    <text evidence="4">Belongs to the cytochrome P450 family.</text>
</comment>
<organism evidence="6 7">
    <name type="scientific">Gigaspora rosea</name>
    <dbReference type="NCBI Taxonomy" id="44941"/>
    <lineage>
        <taxon>Eukaryota</taxon>
        <taxon>Fungi</taxon>
        <taxon>Fungi incertae sedis</taxon>
        <taxon>Mucoromycota</taxon>
        <taxon>Glomeromycotina</taxon>
        <taxon>Glomeromycetes</taxon>
        <taxon>Diversisporales</taxon>
        <taxon>Gigasporaceae</taxon>
        <taxon>Gigaspora</taxon>
    </lineage>
</organism>
<dbReference type="PRINTS" id="PR00463">
    <property type="entry name" value="EP450I"/>
</dbReference>
<dbReference type="Proteomes" id="UP000266673">
    <property type="component" value="Unassembled WGS sequence"/>
</dbReference>
<dbReference type="GO" id="GO:0016705">
    <property type="term" value="F:oxidoreductase activity, acting on paired donors, with incorporation or reduction of molecular oxygen"/>
    <property type="evidence" value="ECO:0007669"/>
    <property type="project" value="InterPro"/>
</dbReference>
<evidence type="ECO:0000256" key="5">
    <source>
        <dbReference type="SAM" id="Phobius"/>
    </source>
</evidence>
<dbReference type="STRING" id="44941.A0A397UCK0"/>
<name>A0A397UCK0_9GLOM</name>
<keyword evidence="4" id="KW-0560">Oxidoreductase</keyword>
<dbReference type="PROSITE" id="PS00086">
    <property type="entry name" value="CYTOCHROME_P450"/>
    <property type="match status" value="1"/>
</dbReference>
<keyword evidence="5" id="KW-0472">Membrane</keyword>
<keyword evidence="5" id="KW-1133">Transmembrane helix</keyword>
<dbReference type="InterPro" id="IPR036396">
    <property type="entry name" value="Cyt_P450_sf"/>
</dbReference>
<dbReference type="EMBL" id="QKWP01001559">
    <property type="protein sequence ID" value="RIB08055.1"/>
    <property type="molecule type" value="Genomic_DNA"/>
</dbReference>
<dbReference type="GO" id="GO:0004497">
    <property type="term" value="F:monooxygenase activity"/>
    <property type="evidence" value="ECO:0007669"/>
    <property type="project" value="UniProtKB-KW"/>
</dbReference>
<dbReference type="AlphaFoldDB" id="A0A397UCK0"/>
<dbReference type="GO" id="GO:0020037">
    <property type="term" value="F:heme binding"/>
    <property type="evidence" value="ECO:0007669"/>
    <property type="project" value="InterPro"/>
</dbReference>
<dbReference type="InterPro" id="IPR017972">
    <property type="entry name" value="Cyt_P450_CS"/>
</dbReference>
<comment type="caution">
    <text evidence="6">The sequence shown here is derived from an EMBL/GenBank/DDBJ whole genome shotgun (WGS) entry which is preliminary data.</text>
</comment>
<evidence type="ECO:0000256" key="3">
    <source>
        <dbReference type="PIRSR" id="PIRSR602401-1"/>
    </source>
</evidence>
<proteinExistence type="inferred from homology"/>
<keyword evidence="5" id="KW-0812">Transmembrane</keyword>
<dbReference type="CDD" id="cd00302">
    <property type="entry name" value="cytochrome_P450"/>
    <property type="match status" value="1"/>
</dbReference>
<evidence type="ECO:0000313" key="6">
    <source>
        <dbReference type="EMBL" id="RIB08055.1"/>
    </source>
</evidence>
<comment type="cofactor">
    <cofactor evidence="3">
        <name>heme</name>
        <dbReference type="ChEBI" id="CHEBI:30413"/>
    </cofactor>
</comment>
<dbReference type="PANTHER" id="PTHR24301:SF2">
    <property type="entry name" value="THROMBOXANE-A SYNTHASE"/>
    <property type="match status" value="1"/>
</dbReference>